<organism evidence="1 3">
    <name type="scientific">Bacillus altitudinis</name>
    <dbReference type="NCBI Taxonomy" id="293387"/>
    <lineage>
        <taxon>Bacteria</taxon>
        <taxon>Bacillati</taxon>
        <taxon>Bacillota</taxon>
        <taxon>Bacilli</taxon>
        <taxon>Bacillales</taxon>
        <taxon>Bacillaceae</taxon>
        <taxon>Bacillus</taxon>
    </lineage>
</organism>
<dbReference type="AlphaFoldDB" id="A0A653V3E1"/>
<evidence type="ECO:0000313" key="3">
    <source>
        <dbReference type="Proteomes" id="UP000433089"/>
    </source>
</evidence>
<proteinExistence type="predicted"/>
<dbReference type="Proteomes" id="UP000433089">
    <property type="component" value="Unassembled WGS sequence"/>
</dbReference>
<reference evidence="1 3" key="1">
    <citation type="submission" date="2019-10" db="EMBL/GenBank/DDBJ databases">
        <authorList>
            <person name="Karimi E."/>
        </authorList>
    </citation>
    <scope>NUCLEOTIDE SEQUENCE [LARGE SCALE GENOMIC DNA]</scope>
    <source>
        <strain evidence="1">Bacillus sp. 348</strain>
    </source>
</reference>
<dbReference type="EMBL" id="CABWLH010000013">
    <property type="protein sequence ID" value="VXC44182.1"/>
    <property type="molecule type" value="Genomic_DNA"/>
</dbReference>
<dbReference type="EMBL" id="CABWLH010000010">
    <property type="protein sequence ID" value="VXC00675.1"/>
    <property type="molecule type" value="Genomic_DNA"/>
</dbReference>
<name>A0A653V3E1_BACAB</name>
<accession>A0A653V3E1</accession>
<evidence type="ECO:0000313" key="1">
    <source>
        <dbReference type="EMBL" id="VXC00675.1"/>
    </source>
</evidence>
<gene>
    <name evidence="1" type="ORF">BACI348_50030</name>
    <name evidence="2" type="ORF">BACI348_80001</name>
</gene>
<evidence type="ECO:0000313" key="2">
    <source>
        <dbReference type="EMBL" id="VXC44182.1"/>
    </source>
</evidence>
<protein>
    <submittedName>
        <fullName evidence="1">Uncharacterized protein</fullName>
    </submittedName>
</protein>
<sequence length="38" mass="4152">MAHHFHAGVAELADALDLGSSVFMTWGFKSLHPHCQTT</sequence>